<dbReference type="EMBL" id="ML975439">
    <property type="protein sequence ID" value="KAF1829515.1"/>
    <property type="molecule type" value="Genomic_DNA"/>
</dbReference>
<dbReference type="PANTHER" id="PTHR11145">
    <property type="entry name" value="BTB/POZ DOMAIN-CONTAINING ADAPTER FOR CUL3-MEDIATED RHOA DEGRADATION PROTEIN FAMILY MEMBER"/>
    <property type="match status" value="1"/>
</dbReference>
<sequence>MPPHQITLDVSGRQYRTCKATLQTSPYFQNLLARWDECGDRQEDGSYFIDADPDVFQHVLQFMRRPSKFPLFWTEETGFDYALYNKLEAEADYFLLHDLRDWLREKRYVDAVKIVVDVMVFSESDLSDWRFRRQDADIEVQSFLDAYSGVKPPPILNHEFYTTITSTNINTSNNQPHKKMYIATFLSILLATLPLITAAPTPPTHAIFSIDATPNTNATANTYYLQPILPRSLPKCTNHHLPTATIYRQAVTQYCTRHFSPAILRSQEPLVFTYTLSDHAGRPIKWILKTTFDGGTASFGAPTVEITPPSHSSSVYNLSVVHI</sequence>
<dbReference type="InterPro" id="IPR003131">
    <property type="entry name" value="T1-type_BTB"/>
</dbReference>
<gene>
    <name evidence="2" type="ORF">BDW02DRAFT_634380</name>
</gene>
<reference evidence="2" key="1">
    <citation type="submission" date="2020-01" db="EMBL/GenBank/DDBJ databases">
        <authorList>
            <consortium name="DOE Joint Genome Institute"/>
            <person name="Haridas S."/>
            <person name="Albert R."/>
            <person name="Binder M."/>
            <person name="Bloem J."/>
            <person name="Labutti K."/>
            <person name="Salamov A."/>
            <person name="Andreopoulos B."/>
            <person name="Baker S.E."/>
            <person name="Barry K."/>
            <person name="Bills G."/>
            <person name="Bluhm B.H."/>
            <person name="Cannon C."/>
            <person name="Castanera R."/>
            <person name="Culley D.E."/>
            <person name="Daum C."/>
            <person name="Ezra D."/>
            <person name="Gonzalez J.B."/>
            <person name="Henrissat B."/>
            <person name="Kuo A."/>
            <person name="Liang C."/>
            <person name="Lipzen A."/>
            <person name="Lutzoni F."/>
            <person name="Magnuson J."/>
            <person name="Mondo S."/>
            <person name="Nolan M."/>
            <person name="Ohm R."/>
            <person name="Pangilinan J."/>
            <person name="Park H.-J."/>
            <person name="Ramirez L."/>
            <person name="Alfaro M."/>
            <person name="Sun H."/>
            <person name="Tritt A."/>
            <person name="Yoshinaga Y."/>
            <person name="Zwiers L.-H."/>
            <person name="Turgeon B.G."/>
            <person name="Goodwin S.B."/>
            <person name="Spatafora J.W."/>
            <person name="Crous P.W."/>
            <person name="Grigoriev I.V."/>
        </authorList>
    </citation>
    <scope>NUCLEOTIDE SEQUENCE</scope>
    <source>
        <strain evidence="2">P77</strain>
    </source>
</reference>
<dbReference type="Gene3D" id="3.30.710.10">
    <property type="entry name" value="Potassium Channel Kv1.1, Chain A"/>
    <property type="match status" value="1"/>
</dbReference>
<dbReference type="InterPro" id="IPR011333">
    <property type="entry name" value="SKP1/BTB/POZ_sf"/>
</dbReference>
<feature type="domain" description="BTB" evidence="1">
    <location>
        <begin position="4"/>
        <end position="64"/>
    </location>
</feature>
<keyword evidence="3" id="KW-1185">Reference proteome</keyword>
<dbReference type="SMART" id="SM00225">
    <property type="entry name" value="BTB"/>
    <property type="match status" value="1"/>
</dbReference>
<evidence type="ECO:0000259" key="1">
    <source>
        <dbReference type="PROSITE" id="PS50097"/>
    </source>
</evidence>
<protein>
    <recommendedName>
        <fullName evidence="1">BTB domain-containing protein</fullName>
    </recommendedName>
</protein>
<evidence type="ECO:0000313" key="2">
    <source>
        <dbReference type="EMBL" id="KAF1829515.1"/>
    </source>
</evidence>
<dbReference type="InterPro" id="IPR045068">
    <property type="entry name" value="BACURD1-3"/>
</dbReference>
<dbReference type="Proteomes" id="UP000800040">
    <property type="component" value="Unassembled WGS sequence"/>
</dbReference>
<organism evidence="2 3">
    <name type="scientific">Decorospora gaudefroyi</name>
    <dbReference type="NCBI Taxonomy" id="184978"/>
    <lineage>
        <taxon>Eukaryota</taxon>
        <taxon>Fungi</taxon>
        <taxon>Dikarya</taxon>
        <taxon>Ascomycota</taxon>
        <taxon>Pezizomycotina</taxon>
        <taxon>Dothideomycetes</taxon>
        <taxon>Pleosporomycetidae</taxon>
        <taxon>Pleosporales</taxon>
        <taxon>Pleosporineae</taxon>
        <taxon>Pleosporaceae</taxon>
        <taxon>Decorospora</taxon>
    </lineage>
</organism>
<dbReference type="InterPro" id="IPR000210">
    <property type="entry name" value="BTB/POZ_dom"/>
</dbReference>
<dbReference type="PANTHER" id="PTHR11145:SF8">
    <property type="entry name" value="RE57120P"/>
    <property type="match status" value="1"/>
</dbReference>
<dbReference type="SUPFAM" id="SSF54695">
    <property type="entry name" value="POZ domain"/>
    <property type="match status" value="1"/>
</dbReference>
<dbReference type="GO" id="GO:0051260">
    <property type="term" value="P:protein homooligomerization"/>
    <property type="evidence" value="ECO:0007669"/>
    <property type="project" value="InterPro"/>
</dbReference>
<dbReference type="AlphaFoldDB" id="A0A6A5JXF7"/>
<dbReference type="PROSITE" id="PS50097">
    <property type="entry name" value="BTB"/>
    <property type="match status" value="1"/>
</dbReference>
<evidence type="ECO:0000313" key="3">
    <source>
        <dbReference type="Proteomes" id="UP000800040"/>
    </source>
</evidence>
<dbReference type="Pfam" id="PF02214">
    <property type="entry name" value="BTB_2"/>
    <property type="match status" value="1"/>
</dbReference>
<accession>A0A6A5JXF7</accession>
<proteinExistence type="predicted"/>
<dbReference type="OrthoDB" id="2414723at2759"/>
<name>A0A6A5JXF7_9PLEO</name>